<feature type="disulfide bond" evidence="12">
    <location>
        <begin position="1119"/>
        <end position="1136"/>
    </location>
</feature>
<dbReference type="InterPro" id="IPR011042">
    <property type="entry name" value="6-blade_b-propeller_TolB-like"/>
</dbReference>
<dbReference type="InterPro" id="IPR001881">
    <property type="entry name" value="EGF-like_Ca-bd_dom"/>
</dbReference>
<dbReference type="FunFam" id="2.10.25.10:FF:000038">
    <property type="entry name" value="Fibrillin 2"/>
    <property type="match status" value="1"/>
</dbReference>
<gene>
    <name evidence="19" type="ORF">RUM43_011501</name>
</gene>
<dbReference type="Pfam" id="PF12947">
    <property type="entry name" value="EGF_3"/>
    <property type="match status" value="2"/>
</dbReference>
<dbReference type="SMART" id="SM00181">
    <property type="entry name" value="EGF"/>
    <property type="match status" value="9"/>
</dbReference>
<feature type="signal peptide" evidence="15">
    <location>
        <begin position="1"/>
        <end position="23"/>
    </location>
</feature>
<name>A0AAN8S0B7_POLSC</name>
<dbReference type="PROSITE" id="PS01187">
    <property type="entry name" value="EGF_CA"/>
    <property type="match status" value="1"/>
</dbReference>
<feature type="domain" description="NIDO" evidence="18">
    <location>
        <begin position="138"/>
        <end position="288"/>
    </location>
</feature>
<comment type="caution">
    <text evidence="19">The sequence shown here is derived from an EMBL/GenBank/DDBJ whole genome shotgun (WGS) entry which is preliminary data.</text>
</comment>
<dbReference type="InterPro" id="IPR003886">
    <property type="entry name" value="NIDO_dom"/>
</dbReference>
<feature type="repeat" description="LDL-receptor class B" evidence="13">
    <location>
        <begin position="1290"/>
        <end position="1332"/>
    </location>
</feature>
<keyword evidence="7" id="KW-0106">Calcium</keyword>
<evidence type="ECO:0000256" key="4">
    <source>
        <dbReference type="ARBA" id="ARBA00022536"/>
    </source>
</evidence>
<dbReference type="Gene3D" id="2.10.25.10">
    <property type="entry name" value="Laminin"/>
    <property type="match status" value="6"/>
</dbReference>
<feature type="compositionally biased region" description="Polar residues" evidence="14">
    <location>
        <begin position="701"/>
        <end position="710"/>
    </location>
</feature>
<accession>A0AAN8S0B7</accession>
<dbReference type="Proteomes" id="UP001372834">
    <property type="component" value="Unassembled WGS sequence"/>
</dbReference>
<organism evidence="19 20">
    <name type="scientific">Polyplax serrata</name>
    <name type="common">Common mouse louse</name>
    <dbReference type="NCBI Taxonomy" id="468196"/>
    <lineage>
        <taxon>Eukaryota</taxon>
        <taxon>Metazoa</taxon>
        <taxon>Ecdysozoa</taxon>
        <taxon>Arthropoda</taxon>
        <taxon>Hexapoda</taxon>
        <taxon>Insecta</taxon>
        <taxon>Pterygota</taxon>
        <taxon>Neoptera</taxon>
        <taxon>Paraneoptera</taxon>
        <taxon>Psocodea</taxon>
        <taxon>Troctomorpha</taxon>
        <taxon>Phthiraptera</taxon>
        <taxon>Anoplura</taxon>
        <taxon>Polyplacidae</taxon>
        <taxon>Polyplax</taxon>
    </lineage>
</organism>
<keyword evidence="4 12" id="KW-0245">EGF-like domain</keyword>
<dbReference type="SMART" id="SM00179">
    <property type="entry name" value="EGF_CA"/>
    <property type="match status" value="6"/>
</dbReference>
<evidence type="ECO:0000256" key="15">
    <source>
        <dbReference type="SAM" id="SignalP"/>
    </source>
</evidence>
<dbReference type="InterPro" id="IPR006605">
    <property type="entry name" value="G2_nidogen/fibulin_G2F"/>
</dbReference>
<sequence>MIKNSCVGPVWTVLLLLFGTTCGLDRSYLYPYGRGVPDKILPPQDDVSSPELVLKTPIVFYDDIYHSVFLRRTQSDGFVRISVRQIEAERERMCEAGYDKKALRTLTPINSNGLISFITELSAFFNIQFPLDYPVIAPLYTNVDVRARGAVYYRESQAPEVLERATKNVRKAFSQAQDFDAKSALIVTWEDVGYHNQGADKVNTFQAIVITNEYDSYVEFLYPEDGIQWIKGTGSSSSLPDALAQSGFVSADGRMSTLKGSGTDQISHLNQWSNIGNPGQWLFHVGKVGPEGNVSPPDVNLEQEEEIPKTCVAGVYYCHSKAMCDDYATGFCCACQPGFYGNGISCLNEDVPVRVNGKLSGVVNGVNITDIVLQAYVVPKDGRSYTALSKVPMDIGYDMQSLNVLGTTIGWLFAKPVKGASNGYQLTGGVFNQTVTVTYPQTGHQLILRQKFTGLDVFEQLMMTADIKGDIPSIPIGRKITIKDYDEQFTRIGPGQLLGHSSQVFQLEGVEIDNTFTVEQNIRYHECEHSATPVHPFRLRVARNFIGYEMENIIRYAMNNKVTPLGVDEDPCKEGKHQCGRYSTCIAEGDTFRCICNPGYQHVTLNDTEGVCVDADECTSGTHNCDVNAGCINNQGSFYCQCNSGYSGDGFTCTKDMTCNDIQCDSNAYCIQRARNMPQCFCKQGFDGNGTFCMPVDHTGQSSYPQSGSDSYPYVYRPDAGTNYNPEYRETPESSDYGPEYRSEGSQGNHDPQHGLRPDERNEQRPGEGQDYRPDYKPDRHGYMPEHRPDYTPDGHSFMPEHRPDYRPGSYDTRPDGHVYVPEHRPDYRPDEHSHMPEHRPDYRPDGNGYTPEHRPDYRLDGHGYTPEHRPDYRLDGHGHIPEHRPDYMPDGHSYRPDYRGDPYNPTDYRSDYEVQPRCAENMCHCPEGYDLDASQRRCFKRGDGRQYRPAFEPDDMDLTLQSPIPFCFHPGKCSCPKYFGYNPVTNKCDPNKMKNGTVLDTKGASGSEISCNVLNRCHPHAQCLPTLPNGNYRCECSPGYQGDGIECTPSNGHMPFERDECSAPLDCVGDADCIYDPQLRRNTCVCFRGFYKDPISRTCVEDRSDDHRRGNCFEVNDCHRDATCIDLHGTGQPECLCNPGYEGDGRRECRERMPTSCHISFNCAPGTADCLFDNSVGDFRCRCRQGFEGDGLTCKPIVTCAENASICGEHASCMPSHIGGYSCSCDSGYIGNGKICKPEPEKMGNFLLLNQGNTMMKVPFNPTNQDPAKPIMMQYLQQSIGIDIDCTENRVYWSDIAGKKIESATYLGTDVKKFITDDIQSVEGVAIDWLSRNLYWTDSKKDTIEVASLDNSNLRKVLINENLVNPRGIAVHPSRGKVFWSDWNRAAPKIEWANLDGTNRAVFVEGPSVQLPNSLAIDFATDEVCWADAGTKAIECTGIANRYSRTVTRNCSYPFGLAISQDYYYWTDWTTRKVERIARHSQFLDKALSVPIVGSAKLYGVVAVPDSCPRISNICLHDYGRCPENHLCLPDGGGGRTCVCGLDNC</sequence>
<feature type="domain" description="EGF-like" evidence="16">
    <location>
        <begin position="1058"/>
        <end position="1101"/>
    </location>
</feature>
<feature type="domain" description="Nidogen G2 beta-barrel" evidence="17">
    <location>
        <begin position="351"/>
        <end position="572"/>
    </location>
</feature>
<dbReference type="Pfam" id="PF00058">
    <property type="entry name" value="Ldl_recept_b"/>
    <property type="match status" value="3"/>
</dbReference>
<dbReference type="PROSITE" id="PS50026">
    <property type="entry name" value="EGF_3"/>
    <property type="match status" value="7"/>
</dbReference>
<dbReference type="GO" id="GO:0007160">
    <property type="term" value="P:cell-matrix adhesion"/>
    <property type="evidence" value="ECO:0007669"/>
    <property type="project" value="InterPro"/>
</dbReference>
<dbReference type="GO" id="GO:0005886">
    <property type="term" value="C:plasma membrane"/>
    <property type="evidence" value="ECO:0007669"/>
    <property type="project" value="TreeGrafter"/>
</dbReference>
<comment type="subcellular location">
    <subcellularLocation>
        <location evidence="1">Secreted</location>
        <location evidence="1">Extracellular space</location>
        <location evidence="1">Extracellular matrix</location>
        <location evidence="1">Basement membrane</location>
    </subcellularLocation>
</comment>
<dbReference type="GO" id="GO:0017147">
    <property type="term" value="F:Wnt-protein binding"/>
    <property type="evidence" value="ECO:0007669"/>
    <property type="project" value="TreeGrafter"/>
</dbReference>
<evidence type="ECO:0000256" key="14">
    <source>
        <dbReference type="SAM" id="MobiDB-lite"/>
    </source>
</evidence>
<dbReference type="Pfam" id="PF07474">
    <property type="entry name" value="G2F"/>
    <property type="match status" value="1"/>
</dbReference>
<evidence type="ECO:0000256" key="9">
    <source>
        <dbReference type="ARBA" id="ARBA00022889"/>
    </source>
</evidence>
<feature type="repeat" description="LDL-receptor class B" evidence="13">
    <location>
        <begin position="1377"/>
        <end position="1422"/>
    </location>
</feature>
<dbReference type="InterPro" id="IPR009030">
    <property type="entry name" value="Growth_fac_rcpt_cys_sf"/>
</dbReference>
<dbReference type="Pfam" id="PF06119">
    <property type="entry name" value="NIDO"/>
    <property type="match status" value="1"/>
</dbReference>
<dbReference type="InterPro" id="IPR050778">
    <property type="entry name" value="Cueball_EGF_LRP_Nidogen"/>
</dbReference>
<dbReference type="SMART" id="SM00539">
    <property type="entry name" value="NIDO"/>
    <property type="match status" value="1"/>
</dbReference>
<evidence type="ECO:0000256" key="12">
    <source>
        <dbReference type="PROSITE-ProRule" id="PRU00076"/>
    </source>
</evidence>
<feature type="disulfide bond" evidence="12">
    <location>
        <begin position="1068"/>
        <end position="1085"/>
    </location>
</feature>
<feature type="region of interest" description="Disordered" evidence="14">
    <location>
        <begin position="701"/>
        <end position="881"/>
    </location>
</feature>
<keyword evidence="11" id="KW-0325">Glycoprotein</keyword>
<feature type="domain" description="EGF-like" evidence="16">
    <location>
        <begin position="1109"/>
        <end position="1151"/>
    </location>
</feature>
<keyword evidence="10 12" id="KW-1015">Disulfide bond</keyword>
<proteinExistence type="predicted"/>
<dbReference type="SUPFAM" id="SSF63825">
    <property type="entry name" value="YWTD domain"/>
    <property type="match status" value="1"/>
</dbReference>
<dbReference type="GO" id="GO:0060070">
    <property type="term" value="P:canonical Wnt signaling pathway"/>
    <property type="evidence" value="ECO:0007669"/>
    <property type="project" value="TreeGrafter"/>
</dbReference>
<dbReference type="FunFam" id="2.120.10.30:FF:000241">
    <property type="entry name" value="Low-density lipoprotein receptor-related protein 6"/>
    <property type="match status" value="1"/>
</dbReference>
<dbReference type="InterPro" id="IPR000033">
    <property type="entry name" value="LDLR_classB_rpt"/>
</dbReference>
<dbReference type="InterPro" id="IPR024731">
    <property type="entry name" value="NELL2-like_EGF"/>
</dbReference>
<dbReference type="GO" id="GO:0005509">
    <property type="term" value="F:calcium ion binding"/>
    <property type="evidence" value="ECO:0007669"/>
    <property type="project" value="InterPro"/>
</dbReference>
<dbReference type="PROSITE" id="PS50993">
    <property type="entry name" value="NIDOGEN_G2"/>
    <property type="match status" value="1"/>
</dbReference>
<evidence type="ECO:0000256" key="2">
    <source>
        <dbReference type="ARBA" id="ARBA00022525"/>
    </source>
</evidence>
<dbReference type="InterPro" id="IPR000742">
    <property type="entry name" value="EGF"/>
</dbReference>
<dbReference type="EMBL" id="JAWJWE010000039">
    <property type="protein sequence ID" value="KAK6621195.1"/>
    <property type="molecule type" value="Genomic_DNA"/>
</dbReference>
<evidence type="ECO:0000259" key="17">
    <source>
        <dbReference type="PROSITE" id="PS50993"/>
    </source>
</evidence>
<dbReference type="SUPFAM" id="SSF57184">
    <property type="entry name" value="Growth factor receptor domain"/>
    <property type="match status" value="2"/>
</dbReference>
<dbReference type="InterPro" id="IPR000152">
    <property type="entry name" value="EGF-type_Asp/Asn_hydroxyl_site"/>
</dbReference>
<dbReference type="InterPro" id="IPR018097">
    <property type="entry name" value="EGF_Ca-bd_CS"/>
</dbReference>
<evidence type="ECO:0000259" key="18">
    <source>
        <dbReference type="PROSITE" id="PS51220"/>
    </source>
</evidence>
<feature type="compositionally biased region" description="Basic and acidic residues" evidence="14">
    <location>
        <begin position="751"/>
        <end position="806"/>
    </location>
</feature>
<feature type="compositionally biased region" description="Basic and acidic residues" evidence="14">
    <location>
        <begin position="813"/>
        <end position="845"/>
    </location>
</feature>
<dbReference type="Gene3D" id="2.40.155.10">
    <property type="entry name" value="Green fluorescent protein"/>
    <property type="match status" value="1"/>
</dbReference>
<dbReference type="GO" id="GO:0042813">
    <property type="term" value="F:Wnt receptor activity"/>
    <property type="evidence" value="ECO:0007669"/>
    <property type="project" value="TreeGrafter"/>
</dbReference>
<dbReference type="InterPro" id="IPR049883">
    <property type="entry name" value="NOTCH1_EGF-like"/>
</dbReference>
<protein>
    <recommendedName>
        <fullName evidence="21">Nidogen</fullName>
    </recommendedName>
</protein>
<feature type="compositionally biased region" description="Basic and acidic residues" evidence="14">
    <location>
        <begin position="852"/>
        <end position="881"/>
    </location>
</feature>
<keyword evidence="9" id="KW-0130">Cell adhesion</keyword>
<evidence type="ECO:0000256" key="7">
    <source>
        <dbReference type="ARBA" id="ARBA00022837"/>
    </source>
</evidence>
<evidence type="ECO:0000256" key="10">
    <source>
        <dbReference type="ARBA" id="ARBA00023157"/>
    </source>
</evidence>
<dbReference type="GO" id="GO:0005604">
    <property type="term" value="C:basement membrane"/>
    <property type="evidence" value="ECO:0007669"/>
    <property type="project" value="UniProtKB-SubCell"/>
</dbReference>
<feature type="disulfide bond" evidence="12">
    <location>
        <begin position="1018"/>
        <end position="1035"/>
    </location>
</feature>
<dbReference type="Gene3D" id="2.120.10.30">
    <property type="entry name" value="TolB, C-terminal domain"/>
    <property type="match status" value="1"/>
</dbReference>
<dbReference type="PROSITE" id="PS00010">
    <property type="entry name" value="ASX_HYDROXYL"/>
    <property type="match status" value="1"/>
</dbReference>
<evidence type="ECO:0000256" key="1">
    <source>
        <dbReference type="ARBA" id="ARBA00004302"/>
    </source>
</evidence>
<dbReference type="SUPFAM" id="SSF54511">
    <property type="entry name" value="GFP-like"/>
    <property type="match status" value="1"/>
</dbReference>
<keyword evidence="5 15" id="KW-0732">Signal</keyword>
<feature type="domain" description="EGF-like" evidence="16">
    <location>
        <begin position="568"/>
        <end position="606"/>
    </location>
</feature>
<dbReference type="Pfam" id="PF07645">
    <property type="entry name" value="EGF_CA"/>
    <property type="match status" value="1"/>
</dbReference>
<evidence type="ECO:0000313" key="20">
    <source>
        <dbReference type="Proteomes" id="UP001372834"/>
    </source>
</evidence>
<dbReference type="PROSITE" id="PS51220">
    <property type="entry name" value="NIDO"/>
    <property type="match status" value="1"/>
</dbReference>
<dbReference type="SMART" id="SM00682">
    <property type="entry name" value="G2F"/>
    <property type="match status" value="1"/>
</dbReference>
<dbReference type="PROSITE" id="PS01186">
    <property type="entry name" value="EGF_2"/>
    <property type="match status" value="6"/>
</dbReference>
<dbReference type="PANTHER" id="PTHR46513">
    <property type="entry name" value="VITELLOGENIN RECEPTOR-LIKE PROTEIN-RELATED-RELATED"/>
    <property type="match status" value="1"/>
</dbReference>
<evidence type="ECO:0000256" key="11">
    <source>
        <dbReference type="ARBA" id="ARBA00023180"/>
    </source>
</evidence>
<feature type="domain" description="EGF-like" evidence="16">
    <location>
        <begin position="614"/>
        <end position="652"/>
    </location>
</feature>
<feature type="domain" description="EGF-like" evidence="16">
    <location>
        <begin position="1197"/>
        <end position="1238"/>
    </location>
</feature>
<keyword evidence="2" id="KW-0964">Secreted</keyword>
<evidence type="ECO:0000256" key="5">
    <source>
        <dbReference type="ARBA" id="ARBA00022729"/>
    </source>
</evidence>
<evidence type="ECO:0000256" key="13">
    <source>
        <dbReference type="PROSITE-ProRule" id="PRU00461"/>
    </source>
</evidence>
<feature type="domain" description="EGF-like" evidence="16">
    <location>
        <begin position="1008"/>
        <end position="1049"/>
    </location>
</feature>
<evidence type="ECO:0000313" key="19">
    <source>
        <dbReference type="EMBL" id="KAK6621195.1"/>
    </source>
</evidence>
<evidence type="ECO:0000256" key="3">
    <source>
        <dbReference type="ARBA" id="ARBA00022530"/>
    </source>
</evidence>
<dbReference type="PROSITE" id="PS51120">
    <property type="entry name" value="LDLRB"/>
    <property type="match status" value="3"/>
</dbReference>
<evidence type="ECO:0008006" key="21">
    <source>
        <dbReference type="Google" id="ProtNLM"/>
    </source>
</evidence>
<feature type="domain" description="EGF-like" evidence="16">
    <location>
        <begin position="655"/>
        <end position="694"/>
    </location>
</feature>
<dbReference type="SMART" id="SM00135">
    <property type="entry name" value="LY"/>
    <property type="match status" value="5"/>
</dbReference>
<keyword evidence="6" id="KW-0677">Repeat</keyword>
<evidence type="ECO:0000259" key="16">
    <source>
        <dbReference type="PROSITE" id="PS50026"/>
    </source>
</evidence>
<evidence type="ECO:0000256" key="6">
    <source>
        <dbReference type="ARBA" id="ARBA00022737"/>
    </source>
</evidence>
<keyword evidence="3" id="KW-0272">Extracellular matrix</keyword>
<feature type="chain" id="PRO_5042967014" description="Nidogen" evidence="15">
    <location>
        <begin position="24"/>
        <end position="1546"/>
    </location>
</feature>
<dbReference type="CDD" id="cd00053">
    <property type="entry name" value="EGF"/>
    <property type="match status" value="2"/>
</dbReference>
<dbReference type="PANTHER" id="PTHR46513:SF13">
    <property type="entry name" value="EGF-LIKE DOMAIN-CONTAINING PROTEIN"/>
    <property type="match status" value="1"/>
</dbReference>
<dbReference type="InterPro" id="IPR009017">
    <property type="entry name" value="GFP"/>
</dbReference>
<evidence type="ECO:0000256" key="8">
    <source>
        <dbReference type="ARBA" id="ARBA00022869"/>
    </source>
</evidence>
<feature type="repeat" description="LDL-receptor class B" evidence="13">
    <location>
        <begin position="1333"/>
        <end position="1376"/>
    </location>
</feature>
<keyword evidence="8" id="KW-0084">Basement membrane</keyword>
<reference evidence="19 20" key="1">
    <citation type="submission" date="2023-10" db="EMBL/GenBank/DDBJ databases">
        <title>Genomes of two closely related lineages of the louse Polyplax serrata with different host specificities.</title>
        <authorList>
            <person name="Martinu J."/>
            <person name="Tarabai H."/>
            <person name="Stefka J."/>
            <person name="Hypsa V."/>
        </authorList>
    </citation>
    <scope>NUCLEOTIDE SEQUENCE [LARGE SCALE GENOMIC DNA]</scope>
    <source>
        <strain evidence="19">HR10_N</strain>
    </source>
</reference>
<comment type="caution">
    <text evidence="12">Lacks conserved residue(s) required for the propagation of feature annotation.</text>
</comment>